<dbReference type="EMBL" id="JAPFFK010000004">
    <property type="protein sequence ID" value="KAJ6765859.1"/>
    <property type="molecule type" value="Genomic_DNA"/>
</dbReference>
<dbReference type="GO" id="GO:0022857">
    <property type="term" value="F:transmembrane transporter activity"/>
    <property type="evidence" value="ECO:0007669"/>
    <property type="project" value="InterPro"/>
</dbReference>
<keyword evidence="4 6" id="KW-1133">Transmembrane helix</keyword>
<name>A0A9Q0WET0_SALPP</name>
<proteinExistence type="predicted"/>
<evidence type="ECO:0000256" key="1">
    <source>
        <dbReference type="ARBA" id="ARBA00004141"/>
    </source>
</evidence>
<dbReference type="AlphaFoldDB" id="A0A9Q0WET0"/>
<evidence type="ECO:0000256" key="6">
    <source>
        <dbReference type="SAM" id="Phobius"/>
    </source>
</evidence>
<reference evidence="8" key="2">
    <citation type="journal article" date="2023" name="Int. J. Mol. Sci.">
        <title>De Novo Assembly and Annotation of 11 Diverse Shrub Willow (Salix) Genomes Reveals Novel Gene Organization in Sex-Linked Regions.</title>
        <authorList>
            <person name="Hyden B."/>
            <person name="Feng K."/>
            <person name="Yates T.B."/>
            <person name="Jawdy S."/>
            <person name="Cereghino C."/>
            <person name="Smart L.B."/>
            <person name="Muchero W."/>
        </authorList>
    </citation>
    <scope>NUCLEOTIDE SEQUENCE</scope>
    <source>
        <tissue evidence="8">Shoot tip</tissue>
    </source>
</reference>
<evidence type="ECO:0000256" key="5">
    <source>
        <dbReference type="ARBA" id="ARBA00023136"/>
    </source>
</evidence>
<evidence type="ECO:0000259" key="7">
    <source>
        <dbReference type="PROSITE" id="PS50850"/>
    </source>
</evidence>
<feature type="transmembrane region" description="Helical" evidence="6">
    <location>
        <begin position="104"/>
        <end position="130"/>
    </location>
</feature>
<evidence type="ECO:0000313" key="8">
    <source>
        <dbReference type="EMBL" id="KAJ6765859.1"/>
    </source>
</evidence>
<evidence type="ECO:0000313" key="9">
    <source>
        <dbReference type="Proteomes" id="UP001151532"/>
    </source>
</evidence>
<evidence type="ECO:0000256" key="2">
    <source>
        <dbReference type="ARBA" id="ARBA00022448"/>
    </source>
</evidence>
<dbReference type="Pfam" id="PF07690">
    <property type="entry name" value="MFS_1"/>
    <property type="match status" value="1"/>
</dbReference>
<feature type="transmembrane region" description="Helical" evidence="6">
    <location>
        <begin position="80"/>
        <end position="98"/>
    </location>
</feature>
<feature type="domain" description="Major facilitator superfamily (MFS) profile" evidence="7">
    <location>
        <begin position="1"/>
        <end position="192"/>
    </location>
</feature>
<dbReference type="GO" id="GO:0016020">
    <property type="term" value="C:membrane"/>
    <property type="evidence" value="ECO:0007669"/>
    <property type="project" value="UniProtKB-SubCell"/>
</dbReference>
<feature type="transmembrane region" description="Helical" evidence="6">
    <location>
        <begin position="142"/>
        <end position="164"/>
    </location>
</feature>
<comment type="subcellular location">
    <subcellularLocation>
        <location evidence="1">Membrane</location>
        <topology evidence="1">Multi-pass membrane protein</topology>
    </subcellularLocation>
</comment>
<organism evidence="8 9">
    <name type="scientific">Salix purpurea</name>
    <name type="common">Purple osier willow</name>
    <dbReference type="NCBI Taxonomy" id="77065"/>
    <lineage>
        <taxon>Eukaryota</taxon>
        <taxon>Viridiplantae</taxon>
        <taxon>Streptophyta</taxon>
        <taxon>Embryophyta</taxon>
        <taxon>Tracheophyta</taxon>
        <taxon>Spermatophyta</taxon>
        <taxon>Magnoliopsida</taxon>
        <taxon>eudicotyledons</taxon>
        <taxon>Gunneridae</taxon>
        <taxon>Pentapetalae</taxon>
        <taxon>rosids</taxon>
        <taxon>fabids</taxon>
        <taxon>Malpighiales</taxon>
        <taxon>Salicaceae</taxon>
        <taxon>Saliceae</taxon>
        <taxon>Salix</taxon>
    </lineage>
</organism>
<feature type="transmembrane region" description="Helical" evidence="6">
    <location>
        <begin position="170"/>
        <end position="188"/>
    </location>
</feature>
<reference evidence="8" key="1">
    <citation type="submission" date="2022-11" db="EMBL/GenBank/DDBJ databases">
        <authorList>
            <person name="Hyden B.L."/>
            <person name="Feng K."/>
            <person name="Yates T."/>
            <person name="Jawdy S."/>
            <person name="Smart L.B."/>
            <person name="Muchero W."/>
        </authorList>
    </citation>
    <scope>NUCLEOTIDE SEQUENCE</scope>
    <source>
        <tissue evidence="8">Shoot tip</tissue>
    </source>
</reference>
<dbReference type="InterPro" id="IPR011701">
    <property type="entry name" value="MFS"/>
</dbReference>
<dbReference type="PANTHER" id="PTHR23504:SF95">
    <property type="entry name" value="MAJOR FACILITATOR SUPERFAMILY PROTEIN"/>
    <property type="match status" value="1"/>
</dbReference>
<evidence type="ECO:0000256" key="4">
    <source>
        <dbReference type="ARBA" id="ARBA00022989"/>
    </source>
</evidence>
<keyword evidence="3 6" id="KW-0812">Transmembrane</keyword>
<dbReference type="OrthoDB" id="419616at2759"/>
<gene>
    <name evidence="8" type="ORF">OIU79_021941</name>
</gene>
<keyword evidence="5 6" id="KW-0472">Membrane</keyword>
<dbReference type="Gene3D" id="1.20.1250.20">
    <property type="entry name" value="MFS general substrate transporter like domains"/>
    <property type="match status" value="1"/>
</dbReference>
<dbReference type="PANTHER" id="PTHR23504">
    <property type="entry name" value="MAJOR FACILITATOR SUPERFAMILY DOMAIN-CONTAINING PROTEIN 10"/>
    <property type="match status" value="1"/>
</dbReference>
<evidence type="ECO:0000256" key="3">
    <source>
        <dbReference type="ARBA" id="ARBA00022692"/>
    </source>
</evidence>
<sequence>MEKLAGLSHLFVTVFLSSFASLMVIPAITDVTMSAVCPGKDECSLAIYLSGFQQAIIGLGTVVMMPLIGNLSDQYGRKALLTLPMTLSIIPLVILAYSRTTTFFYAYYLLRTLTAMICEGSINCLALAYVADNVLERQRTSAFGILSGIATAAFVCGTLAARFLSTASTFQVAALVSMLAAVYMRIFLRESLPNGENLTRPILKSGQDGHCQDDGDLSGLAPVLKKIPSIQDITGLLKSSVTFSQAAVVAFFNSIAEGGMQASIMVRKLSSPFTVMFTLFYSLYQTLKRQLFNLWIIIRTCIFQLIE</sequence>
<accession>A0A9Q0WET0</accession>
<keyword evidence="2" id="KW-0813">Transport</keyword>
<protein>
    <submittedName>
        <fullName evidence="8">MAJOR FACILITATOR SUPERFAMILY DOMAIN-CONTAINING PROTEIN 10</fullName>
    </submittedName>
</protein>
<feature type="transmembrane region" description="Helical" evidence="6">
    <location>
        <begin position="44"/>
        <end position="68"/>
    </location>
</feature>
<keyword evidence="9" id="KW-1185">Reference proteome</keyword>
<dbReference type="InterPro" id="IPR036259">
    <property type="entry name" value="MFS_trans_sf"/>
</dbReference>
<dbReference type="SUPFAM" id="SSF103473">
    <property type="entry name" value="MFS general substrate transporter"/>
    <property type="match status" value="1"/>
</dbReference>
<dbReference type="InterPro" id="IPR020846">
    <property type="entry name" value="MFS_dom"/>
</dbReference>
<dbReference type="PROSITE" id="PS50850">
    <property type="entry name" value="MFS"/>
    <property type="match status" value="1"/>
</dbReference>
<dbReference type="Proteomes" id="UP001151532">
    <property type="component" value="Chromosome 4"/>
</dbReference>
<comment type="caution">
    <text evidence="8">The sequence shown here is derived from an EMBL/GenBank/DDBJ whole genome shotgun (WGS) entry which is preliminary data.</text>
</comment>